<keyword evidence="3" id="KW-1185">Reference proteome</keyword>
<dbReference type="Proteomes" id="UP001301958">
    <property type="component" value="Unassembled WGS sequence"/>
</dbReference>
<keyword evidence="1" id="KW-0472">Membrane</keyword>
<dbReference type="AlphaFoldDB" id="A0AAN7H6K4"/>
<reference evidence="2" key="2">
    <citation type="submission" date="2023-05" db="EMBL/GenBank/DDBJ databases">
        <authorList>
            <consortium name="Lawrence Berkeley National Laboratory"/>
            <person name="Steindorff A."/>
            <person name="Hensen N."/>
            <person name="Bonometti L."/>
            <person name="Westerberg I."/>
            <person name="Brannstrom I.O."/>
            <person name="Guillou S."/>
            <person name="Cros-Aarteil S."/>
            <person name="Calhoun S."/>
            <person name="Haridas S."/>
            <person name="Kuo A."/>
            <person name="Mondo S."/>
            <person name="Pangilinan J."/>
            <person name="Riley R."/>
            <person name="Labutti K."/>
            <person name="Andreopoulos B."/>
            <person name="Lipzen A."/>
            <person name="Chen C."/>
            <person name="Yanf M."/>
            <person name="Daum C."/>
            <person name="Ng V."/>
            <person name="Clum A."/>
            <person name="Ohm R."/>
            <person name="Martin F."/>
            <person name="Silar P."/>
            <person name="Natvig D."/>
            <person name="Lalanne C."/>
            <person name="Gautier V."/>
            <person name="Ament-Velasquez S.L."/>
            <person name="Kruys A."/>
            <person name="Hutchinson M.I."/>
            <person name="Powell A.J."/>
            <person name="Barry K."/>
            <person name="Miller A.N."/>
            <person name="Grigoriev I.V."/>
            <person name="Debuchy R."/>
            <person name="Gladieux P."/>
            <person name="Thoren M.H."/>
            <person name="Johannesson H."/>
        </authorList>
    </citation>
    <scope>NUCLEOTIDE SEQUENCE</scope>
    <source>
        <strain evidence="2">CBS 990.96</strain>
    </source>
</reference>
<sequence length="98" mass="11855">MAIYFWEVLSVKKHAFYLENVSSYNAVYHLPQCLCQNIISKGIIFYLFLYFNQRKSLKILIYAFLYSKSYVFFFIGLVERWNGLLEKVHVSNRLHCRR</sequence>
<reference evidence="2" key="1">
    <citation type="journal article" date="2023" name="Mol. Phylogenet. Evol.">
        <title>Genome-scale phylogeny and comparative genomics of the fungal order Sordariales.</title>
        <authorList>
            <person name="Hensen N."/>
            <person name="Bonometti L."/>
            <person name="Westerberg I."/>
            <person name="Brannstrom I.O."/>
            <person name="Guillou S."/>
            <person name="Cros-Aarteil S."/>
            <person name="Calhoun S."/>
            <person name="Haridas S."/>
            <person name="Kuo A."/>
            <person name="Mondo S."/>
            <person name="Pangilinan J."/>
            <person name="Riley R."/>
            <person name="LaButti K."/>
            <person name="Andreopoulos B."/>
            <person name="Lipzen A."/>
            <person name="Chen C."/>
            <person name="Yan M."/>
            <person name="Daum C."/>
            <person name="Ng V."/>
            <person name="Clum A."/>
            <person name="Steindorff A."/>
            <person name="Ohm R.A."/>
            <person name="Martin F."/>
            <person name="Silar P."/>
            <person name="Natvig D.O."/>
            <person name="Lalanne C."/>
            <person name="Gautier V."/>
            <person name="Ament-Velasquez S.L."/>
            <person name="Kruys A."/>
            <person name="Hutchinson M.I."/>
            <person name="Powell A.J."/>
            <person name="Barry K."/>
            <person name="Miller A.N."/>
            <person name="Grigoriev I.V."/>
            <person name="Debuchy R."/>
            <person name="Gladieux P."/>
            <person name="Hiltunen Thoren M."/>
            <person name="Johannesson H."/>
        </authorList>
    </citation>
    <scope>NUCLEOTIDE SEQUENCE</scope>
    <source>
        <strain evidence="2">CBS 990.96</strain>
    </source>
</reference>
<evidence type="ECO:0000256" key="1">
    <source>
        <dbReference type="SAM" id="Phobius"/>
    </source>
</evidence>
<protein>
    <submittedName>
        <fullName evidence="2">Uncharacterized protein</fullName>
    </submittedName>
</protein>
<organism evidence="2 3">
    <name type="scientific">Podospora fimiseda</name>
    <dbReference type="NCBI Taxonomy" id="252190"/>
    <lineage>
        <taxon>Eukaryota</taxon>
        <taxon>Fungi</taxon>
        <taxon>Dikarya</taxon>
        <taxon>Ascomycota</taxon>
        <taxon>Pezizomycotina</taxon>
        <taxon>Sordariomycetes</taxon>
        <taxon>Sordariomycetidae</taxon>
        <taxon>Sordariales</taxon>
        <taxon>Podosporaceae</taxon>
        <taxon>Podospora</taxon>
    </lineage>
</organism>
<keyword evidence="1" id="KW-1133">Transmembrane helix</keyword>
<feature type="transmembrane region" description="Helical" evidence="1">
    <location>
        <begin position="59"/>
        <end position="78"/>
    </location>
</feature>
<evidence type="ECO:0000313" key="2">
    <source>
        <dbReference type="EMBL" id="KAK4229849.1"/>
    </source>
</evidence>
<evidence type="ECO:0000313" key="3">
    <source>
        <dbReference type="Proteomes" id="UP001301958"/>
    </source>
</evidence>
<accession>A0AAN7H6K4</accession>
<proteinExistence type="predicted"/>
<name>A0AAN7H6K4_9PEZI</name>
<gene>
    <name evidence="2" type="ORF">QBC38DRAFT_78153</name>
</gene>
<keyword evidence="1" id="KW-0812">Transmembrane</keyword>
<comment type="caution">
    <text evidence="2">The sequence shown here is derived from an EMBL/GenBank/DDBJ whole genome shotgun (WGS) entry which is preliminary data.</text>
</comment>
<feature type="transmembrane region" description="Helical" evidence="1">
    <location>
        <begin position="26"/>
        <end position="47"/>
    </location>
</feature>
<dbReference type="EMBL" id="MU865304">
    <property type="protein sequence ID" value="KAK4229849.1"/>
    <property type="molecule type" value="Genomic_DNA"/>
</dbReference>